<dbReference type="FunFam" id="3.40.50.300:FF:000767">
    <property type="entry name" value="Putative ATP-dependent RNA helicase DHX35"/>
    <property type="match status" value="1"/>
</dbReference>
<dbReference type="Pfam" id="PF07717">
    <property type="entry name" value="OB_NTP_bind"/>
    <property type="match status" value="1"/>
</dbReference>
<sequence length="770" mass="87430">MVPPPSLKKIPQTKFTPNIVKKGVNKVSNGVEKVRKERPQPSSSPSSTSSSSSSSSSSKTIVVEKKVVSEEIIQQKKALPVFSARKALVENVNKHSTVIIISETGTGKTTQIPQYLHEEGYTNKGVIAITQPRRVAAVSISKRVSDEMGVELGQQVGYSVRFDDKSSKDTRLKYMTDGMLVREAMLDASLSKYSVIILDEAHERTLNTDILFGLLKKIQKKRNDRIKQLEKEEQEEETKQDPESSNNNETTIQKIKPKISPLKIIIMSATLDAELFSNYFDNAPILYIEGRQFPVQIYYTNELQKDYVDAALVTVLQIHLQYLNNETIKSEEDENGGDILVFLTGREEIENLEKLLIDRIPRLPEGCKELLVRPIFAALPQEQQMKVFEKSPKGSRKVILATNIAETSLTINGIRYVVDTGVVKSKIYNPKIGIDSLNVIPISKASARQRTGRAGREFEGKCYRLYTQSTFENMDDSSIPEIKRSNVANVILQLKTIGVHDILGFDFLERPPLPTIKKSLEQLYCLEALTDQGNLSELGKKMAMFPLDPMYSKTLLKSVEFNCLEEVLIIISMLSVESIFFIPKDKKQEVESIKKIFFSPEGDHITFLNVFREYQRVKGSLEWCFNHFINIKSMTKVINVFEQLVKYCISIKLKIESCENDFEKVRKSFISGFFMNVAALQPDKKYKTMVDSKEIHIHPTSFLFDIKPQYILYNELTITTKAFARNVLPIEPSWLPEICPKYYGSRPIPQDQNSDSSLNTLNQFTSADDN</sequence>
<keyword evidence="7" id="KW-0067">ATP-binding</keyword>
<dbReference type="SMART" id="SM00490">
    <property type="entry name" value="HELICc"/>
    <property type="match status" value="1"/>
</dbReference>
<evidence type="ECO:0000259" key="12">
    <source>
        <dbReference type="PROSITE" id="PS51194"/>
    </source>
</evidence>
<comment type="caution">
    <text evidence="13">The sequence shown here is derived from an EMBL/GenBank/DDBJ whole genome shotgun (WGS) entry which is preliminary data.</text>
</comment>
<evidence type="ECO:0000256" key="9">
    <source>
        <dbReference type="ARBA" id="ARBA00047984"/>
    </source>
</evidence>
<dbReference type="SMART" id="SM00487">
    <property type="entry name" value="DEXDc"/>
    <property type="match status" value="1"/>
</dbReference>
<dbReference type="OrthoDB" id="10253254at2759"/>
<evidence type="ECO:0000313" key="14">
    <source>
        <dbReference type="Proteomes" id="UP000695562"/>
    </source>
</evidence>
<dbReference type="PANTHER" id="PTHR18934">
    <property type="entry name" value="ATP-DEPENDENT RNA HELICASE"/>
    <property type="match status" value="1"/>
</dbReference>
<evidence type="ECO:0000256" key="3">
    <source>
        <dbReference type="ARBA" id="ARBA00022664"/>
    </source>
</evidence>
<feature type="region of interest" description="Disordered" evidence="10">
    <location>
        <begin position="1"/>
        <end position="60"/>
    </location>
</feature>
<dbReference type="InterPro" id="IPR027417">
    <property type="entry name" value="P-loop_NTPase"/>
</dbReference>
<evidence type="ECO:0000256" key="4">
    <source>
        <dbReference type="ARBA" id="ARBA00022741"/>
    </source>
</evidence>
<dbReference type="InterPro" id="IPR001650">
    <property type="entry name" value="Helicase_C-like"/>
</dbReference>
<comment type="catalytic activity">
    <reaction evidence="9">
        <text>ATP + H2O = ADP + phosphate + H(+)</text>
        <dbReference type="Rhea" id="RHEA:13065"/>
        <dbReference type="ChEBI" id="CHEBI:15377"/>
        <dbReference type="ChEBI" id="CHEBI:15378"/>
        <dbReference type="ChEBI" id="CHEBI:30616"/>
        <dbReference type="ChEBI" id="CHEBI:43474"/>
        <dbReference type="ChEBI" id="CHEBI:456216"/>
        <dbReference type="EC" id="3.6.4.13"/>
    </reaction>
</comment>
<evidence type="ECO:0000256" key="10">
    <source>
        <dbReference type="SAM" id="MobiDB-lite"/>
    </source>
</evidence>
<dbReference type="PROSITE" id="PS00690">
    <property type="entry name" value="DEAH_ATP_HELICASE"/>
    <property type="match status" value="1"/>
</dbReference>
<dbReference type="InterPro" id="IPR002464">
    <property type="entry name" value="DNA/RNA_helicase_DEAH_CS"/>
</dbReference>
<dbReference type="GO" id="GO:0005730">
    <property type="term" value="C:nucleolus"/>
    <property type="evidence" value="ECO:0007669"/>
    <property type="project" value="UniProtKB-ARBA"/>
</dbReference>
<dbReference type="PROSITE" id="PS51192">
    <property type="entry name" value="HELICASE_ATP_BIND_1"/>
    <property type="match status" value="1"/>
</dbReference>
<dbReference type="AlphaFoldDB" id="A0A8J4V603"/>
<protein>
    <recommendedName>
        <fullName evidence="2">RNA helicase</fullName>
        <ecNumber evidence="2">3.6.4.13</ecNumber>
    </recommendedName>
</protein>
<dbReference type="PROSITE" id="PS51194">
    <property type="entry name" value="HELICASE_CTER"/>
    <property type="match status" value="1"/>
</dbReference>
<evidence type="ECO:0000256" key="5">
    <source>
        <dbReference type="ARBA" id="ARBA00022801"/>
    </source>
</evidence>
<dbReference type="EMBL" id="AJWJ01000103">
    <property type="protein sequence ID" value="KAF2075347.1"/>
    <property type="molecule type" value="Genomic_DNA"/>
</dbReference>
<dbReference type="CDD" id="cd18791">
    <property type="entry name" value="SF2_C_RHA"/>
    <property type="match status" value="1"/>
</dbReference>
<dbReference type="Gene3D" id="1.20.120.1080">
    <property type="match status" value="1"/>
</dbReference>
<feature type="region of interest" description="Disordered" evidence="10">
    <location>
        <begin position="748"/>
        <end position="770"/>
    </location>
</feature>
<evidence type="ECO:0000259" key="11">
    <source>
        <dbReference type="PROSITE" id="PS51192"/>
    </source>
</evidence>
<dbReference type="FunFam" id="3.40.50.300:FF:000578">
    <property type="entry name" value="probable ATP-dependent RNA helicase DHX35"/>
    <property type="match status" value="1"/>
</dbReference>
<evidence type="ECO:0000256" key="7">
    <source>
        <dbReference type="ARBA" id="ARBA00022840"/>
    </source>
</evidence>
<dbReference type="InterPro" id="IPR011709">
    <property type="entry name" value="DEAD-box_helicase_OB_fold"/>
</dbReference>
<dbReference type="GO" id="GO:0045943">
    <property type="term" value="P:positive regulation of transcription by RNA polymerase I"/>
    <property type="evidence" value="ECO:0007669"/>
    <property type="project" value="TreeGrafter"/>
</dbReference>
<dbReference type="GO" id="GO:0003724">
    <property type="term" value="F:RNA helicase activity"/>
    <property type="evidence" value="ECO:0007669"/>
    <property type="project" value="UniProtKB-EC"/>
</dbReference>
<dbReference type="Pfam" id="PF00270">
    <property type="entry name" value="DEAD"/>
    <property type="match status" value="1"/>
</dbReference>
<accession>A0A8J4V603</accession>
<evidence type="ECO:0000256" key="6">
    <source>
        <dbReference type="ARBA" id="ARBA00022806"/>
    </source>
</evidence>
<gene>
    <name evidence="13" type="ORF">CYY_003323</name>
</gene>
<evidence type="ECO:0000313" key="13">
    <source>
        <dbReference type="EMBL" id="KAF2075347.1"/>
    </source>
</evidence>
<dbReference type="InterPro" id="IPR011545">
    <property type="entry name" value="DEAD/DEAH_box_helicase_dom"/>
</dbReference>
<dbReference type="InterPro" id="IPR014001">
    <property type="entry name" value="Helicase_ATP-bd"/>
</dbReference>
<feature type="compositionally biased region" description="Low complexity" evidence="10">
    <location>
        <begin position="20"/>
        <end position="31"/>
    </location>
</feature>
<dbReference type="SMART" id="SM00382">
    <property type="entry name" value="AAA"/>
    <property type="match status" value="1"/>
</dbReference>
<dbReference type="Pfam" id="PF00271">
    <property type="entry name" value="Helicase_C"/>
    <property type="match status" value="1"/>
</dbReference>
<feature type="compositionally biased region" description="Basic and acidic residues" evidence="10">
    <location>
        <begin position="229"/>
        <end position="242"/>
    </location>
</feature>
<reference evidence="13" key="1">
    <citation type="submission" date="2020-01" db="EMBL/GenBank/DDBJ databases">
        <title>Development of genomics and gene disruption for Polysphondylium violaceum indicates a role for the polyketide synthase stlB in stalk morphogenesis.</title>
        <authorList>
            <person name="Narita B."/>
            <person name="Kawabe Y."/>
            <person name="Kin K."/>
            <person name="Saito T."/>
            <person name="Gibbs R."/>
            <person name="Kuspa A."/>
            <person name="Muzny D."/>
            <person name="Queller D."/>
            <person name="Richards S."/>
            <person name="Strassman J."/>
            <person name="Sucgang R."/>
            <person name="Worley K."/>
            <person name="Schaap P."/>
        </authorList>
    </citation>
    <scope>NUCLEOTIDE SEQUENCE</scope>
    <source>
        <strain evidence="13">QSvi11</strain>
    </source>
</reference>
<keyword evidence="6" id="KW-0347">Helicase</keyword>
<organism evidence="13 14">
    <name type="scientific">Polysphondylium violaceum</name>
    <dbReference type="NCBI Taxonomy" id="133409"/>
    <lineage>
        <taxon>Eukaryota</taxon>
        <taxon>Amoebozoa</taxon>
        <taxon>Evosea</taxon>
        <taxon>Eumycetozoa</taxon>
        <taxon>Dictyostelia</taxon>
        <taxon>Dictyosteliales</taxon>
        <taxon>Dictyosteliaceae</taxon>
        <taxon>Polysphondylium</taxon>
    </lineage>
</organism>
<keyword evidence="3" id="KW-0507">mRNA processing</keyword>
<dbReference type="InterPro" id="IPR007502">
    <property type="entry name" value="Helicase-assoc_dom"/>
</dbReference>
<evidence type="ECO:0000256" key="2">
    <source>
        <dbReference type="ARBA" id="ARBA00012552"/>
    </source>
</evidence>
<dbReference type="GO" id="GO:0016787">
    <property type="term" value="F:hydrolase activity"/>
    <property type="evidence" value="ECO:0007669"/>
    <property type="project" value="UniProtKB-KW"/>
</dbReference>
<dbReference type="PANTHER" id="PTHR18934:SF118">
    <property type="entry name" value="ATP-DEPENDENT RNA HELICASE DHX33"/>
    <property type="match status" value="1"/>
</dbReference>
<dbReference type="Gene3D" id="3.40.50.300">
    <property type="entry name" value="P-loop containing nucleotide triphosphate hydrolases"/>
    <property type="match status" value="2"/>
</dbReference>
<dbReference type="InterPro" id="IPR003593">
    <property type="entry name" value="AAA+_ATPase"/>
</dbReference>
<dbReference type="GO" id="GO:0003725">
    <property type="term" value="F:double-stranded RNA binding"/>
    <property type="evidence" value="ECO:0007669"/>
    <property type="project" value="TreeGrafter"/>
</dbReference>
<feature type="region of interest" description="Disordered" evidence="10">
    <location>
        <begin position="229"/>
        <end position="252"/>
    </location>
</feature>
<dbReference type="EC" id="3.6.4.13" evidence="2"/>
<dbReference type="SUPFAM" id="SSF52540">
    <property type="entry name" value="P-loop containing nucleoside triphosphate hydrolases"/>
    <property type="match status" value="1"/>
</dbReference>
<dbReference type="CDD" id="cd17978">
    <property type="entry name" value="DEXHc_DHX33"/>
    <property type="match status" value="1"/>
</dbReference>
<dbReference type="Pfam" id="PF21010">
    <property type="entry name" value="HA2_C"/>
    <property type="match status" value="1"/>
</dbReference>
<dbReference type="GO" id="GO:0005524">
    <property type="term" value="F:ATP binding"/>
    <property type="evidence" value="ECO:0007669"/>
    <property type="project" value="UniProtKB-KW"/>
</dbReference>
<feature type="domain" description="Helicase C-terminal" evidence="12">
    <location>
        <begin position="322"/>
        <end position="498"/>
    </location>
</feature>
<keyword evidence="5" id="KW-0378">Hydrolase</keyword>
<keyword evidence="14" id="KW-1185">Reference proteome</keyword>
<comment type="similarity">
    <text evidence="1">Belongs to the DEAD box helicase family. DEAH subfamily.</text>
</comment>
<dbReference type="Pfam" id="PF04408">
    <property type="entry name" value="WHD_HA2"/>
    <property type="match status" value="1"/>
</dbReference>
<feature type="domain" description="Helicase ATP-binding" evidence="11">
    <location>
        <begin position="89"/>
        <end position="289"/>
    </location>
</feature>
<keyword evidence="8" id="KW-0508">mRNA splicing</keyword>
<evidence type="ECO:0000256" key="8">
    <source>
        <dbReference type="ARBA" id="ARBA00023187"/>
    </source>
</evidence>
<dbReference type="Proteomes" id="UP000695562">
    <property type="component" value="Unassembled WGS sequence"/>
</dbReference>
<dbReference type="InterPro" id="IPR048333">
    <property type="entry name" value="HA2_WH"/>
</dbReference>
<feature type="compositionally biased region" description="Polar residues" evidence="10">
    <location>
        <begin position="750"/>
        <end position="770"/>
    </location>
</feature>
<dbReference type="SMART" id="SM00847">
    <property type="entry name" value="HA2"/>
    <property type="match status" value="1"/>
</dbReference>
<evidence type="ECO:0000256" key="1">
    <source>
        <dbReference type="ARBA" id="ARBA00008792"/>
    </source>
</evidence>
<keyword evidence="4" id="KW-0547">Nucleotide-binding</keyword>
<proteinExistence type="inferred from homology"/>
<feature type="compositionally biased region" description="Low complexity" evidence="10">
    <location>
        <begin position="41"/>
        <end position="60"/>
    </location>
</feature>
<dbReference type="FunFam" id="1.20.120.1080:FF:000001">
    <property type="entry name" value="Pre-mRNA-splicing factor ATP-dependent RNA helicase"/>
    <property type="match status" value="1"/>
</dbReference>
<name>A0A8J4V603_9MYCE</name>
<dbReference type="GO" id="GO:0006397">
    <property type="term" value="P:mRNA processing"/>
    <property type="evidence" value="ECO:0007669"/>
    <property type="project" value="UniProtKB-KW"/>
</dbReference>
<dbReference type="GO" id="GO:0008380">
    <property type="term" value="P:RNA splicing"/>
    <property type="evidence" value="ECO:0007669"/>
    <property type="project" value="UniProtKB-KW"/>
</dbReference>